<sequence length="163" mass="17950">MFLLLASLVTLAAAAPHTLPEAHFTKSAFKQYFQNIFPDKNSLGVTMNTFNILYDSAPWTITSTGTEYTLSMPMSGYQKEDIAVMAHTGILAMRAIHKERGVIKKSETSLNFLPLLVNPAGWWTYHGDVLKVTFPINGRNTDAGATRDVDASDVEQIVLDGNN</sequence>
<evidence type="ECO:0000313" key="2">
    <source>
        <dbReference type="Proteomes" id="UP000791440"/>
    </source>
</evidence>
<gene>
    <name evidence="1" type="ORF">O3G_MSEX007990</name>
</gene>
<protein>
    <submittedName>
        <fullName evidence="1">Uncharacterized protein</fullName>
    </submittedName>
</protein>
<dbReference type="EMBL" id="JH668437">
    <property type="protein sequence ID" value="KAG6453187.1"/>
    <property type="molecule type" value="Genomic_DNA"/>
</dbReference>
<organism evidence="1 2">
    <name type="scientific">Manduca sexta</name>
    <name type="common">Tobacco hawkmoth</name>
    <name type="synonym">Tobacco hornworm</name>
    <dbReference type="NCBI Taxonomy" id="7130"/>
    <lineage>
        <taxon>Eukaryota</taxon>
        <taxon>Metazoa</taxon>
        <taxon>Ecdysozoa</taxon>
        <taxon>Arthropoda</taxon>
        <taxon>Hexapoda</taxon>
        <taxon>Insecta</taxon>
        <taxon>Pterygota</taxon>
        <taxon>Neoptera</taxon>
        <taxon>Endopterygota</taxon>
        <taxon>Lepidoptera</taxon>
        <taxon>Glossata</taxon>
        <taxon>Ditrysia</taxon>
        <taxon>Bombycoidea</taxon>
        <taxon>Sphingidae</taxon>
        <taxon>Sphinginae</taxon>
        <taxon>Sphingini</taxon>
        <taxon>Manduca</taxon>
    </lineage>
</organism>
<dbReference type="Proteomes" id="UP000791440">
    <property type="component" value="Unassembled WGS sequence"/>
</dbReference>
<name>A0A922CNU9_MANSE</name>
<keyword evidence="2" id="KW-1185">Reference proteome</keyword>
<reference evidence="1" key="1">
    <citation type="journal article" date="2016" name="Insect Biochem. Mol. Biol.">
        <title>Multifaceted biological insights from a draft genome sequence of the tobacco hornworm moth, Manduca sexta.</title>
        <authorList>
            <person name="Kanost M.R."/>
            <person name="Arrese E.L."/>
            <person name="Cao X."/>
            <person name="Chen Y.R."/>
            <person name="Chellapilla S."/>
            <person name="Goldsmith M.R."/>
            <person name="Grosse-Wilde E."/>
            <person name="Heckel D.G."/>
            <person name="Herndon N."/>
            <person name="Jiang H."/>
            <person name="Papanicolaou A."/>
            <person name="Qu J."/>
            <person name="Soulages J.L."/>
            <person name="Vogel H."/>
            <person name="Walters J."/>
            <person name="Waterhouse R.M."/>
            <person name="Ahn S.J."/>
            <person name="Almeida F.C."/>
            <person name="An C."/>
            <person name="Aqrawi P."/>
            <person name="Bretschneider A."/>
            <person name="Bryant W.B."/>
            <person name="Bucks S."/>
            <person name="Chao H."/>
            <person name="Chevignon G."/>
            <person name="Christen J.M."/>
            <person name="Clarke D.F."/>
            <person name="Dittmer N.T."/>
            <person name="Ferguson L.C.F."/>
            <person name="Garavelou S."/>
            <person name="Gordon K.H.J."/>
            <person name="Gunaratna R.T."/>
            <person name="Han Y."/>
            <person name="Hauser F."/>
            <person name="He Y."/>
            <person name="Heidel-Fischer H."/>
            <person name="Hirsh A."/>
            <person name="Hu Y."/>
            <person name="Jiang H."/>
            <person name="Kalra D."/>
            <person name="Klinner C."/>
            <person name="Konig C."/>
            <person name="Kovar C."/>
            <person name="Kroll A.R."/>
            <person name="Kuwar S.S."/>
            <person name="Lee S.L."/>
            <person name="Lehman R."/>
            <person name="Li K."/>
            <person name="Li Z."/>
            <person name="Liang H."/>
            <person name="Lovelace S."/>
            <person name="Lu Z."/>
            <person name="Mansfield J.H."/>
            <person name="McCulloch K.J."/>
            <person name="Mathew T."/>
            <person name="Morton B."/>
            <person name="Muzny D.M."/>
            <person name="Neunemann D."/>
            <person name="Ongeri F."/>
            <person name="Pauchet Y."/>
            <person name="Pu L.L."/>
            <person name="Pyrousis I."/>
            <person name="Rao X.J."/>
            <person name="Redding A."/>
            <person name="Roesel C."/>
            <person name="Sanchez-Gracia A."/>
            <person name="Schaack S."/>
            <person name="Shukla A."/>
            <person name="Tetreau G."/>
            <person name="Wang Y."/>
            <person name="Xiong G.H."/>
            <person name="Traut W."/>
            <person name="Walsh T.K."/>
            <person name="Worley K.C."/>
            <person name="Wu D."/>
            <person name="Wu W."/>
            <person name="Wu Y.Q."/>
            <person name="Zhang X."/>
            <person name="Zou Z."/>
            <person name="Zucker H."/>
            <person name="Briscoe A.D."/>
            <person name="Burmester T."/>
            <person name="Clem R.J."/>
            <person name="Feyereisen R."/>
            <person name="Grimmelikhuijzen C.J.P."/>
            <person name="Hamodrakas S.J."/>
            <person name="Hansson B.S."/>
            <person name="Huguet E."/>
            <person name="Jermiin L.S."/>
            <person name="Lan Q."/>
            <person name="Lehman H.K."/>
            <person name="Lorenzen M."/>
            <person name="Merzendorfer H."/>
            <person name="Michalopoulos I."/>
            <person name="Morton D.B."/>
            <person name="Muthukrishnan S."/>
            <person name="Oakeshott J.G."/>
            <person name="Palmer W."/>
            <person name="Park Y."/>
            <person name="Passarelli A.L."/>
            <person name="Rozas J."/>
            <person name="Schwartz L.M."/>
            <person name="Smith W."/>
            <person name="Southgate A."/>
            <person name="Vilcinskas A."/>
            <person name="Vogt R."/>
            <person name="Wang P."/>
            <person name="Werren J."/>
            <person name="Yu X.Q."/>
            <person name="Zhou J.J."/>
            <person name="Brown S.J."/>
            <person name="Scherer S.E."/>
            <person name="Richards S."/>
            <person name="Blissard G.W."/>
        </authorList>
    </citation>
    <scope>NUCLEOTIDE SEQUENCE</scope>
</reference>
<evidence type="ECO:0000313" key="1">
    <source>
        <dbReference type="EMBL" id="KAG6453187.1"/>
    </source>
</evidence>
<dbReference type="CDD" id="cd00298">
    <property type="entry name" value="ACD_sHsps_p23-like"/>
    <property type="match status" value="1"/>
</dbReference>
<reference evidence="1" key="2">
    <citation type="submission" date="2020-12" db="EMBL/GenBank/DDBJ databases">
        <authorList>
            <person name="Kanost M."/>
        </authorList>
    </citation>
    <scope>NUCLEOTIDE SEQUENCE</scope>
</reference>
<accession>A0A922CNU9</accession>
<dbReference type="SUPFAM" id="SSF49764">
    <property type="entry name" value="HSP20-like chaperones"/>
    <property type="match status" value="1"/>
</dbReference>
<comment type="caution">
    <text evidence="1">The sequence shown here is derived from an EMBL/GenBank/DDBJ whole genome shotgun (WGS) entry which is preliminary data.</text>
</comment>
<dbReference type="AlphaFoldDB" id="A0A922CNU9"/>
<dbReference type="InterPro" id="IPR008978">
    <property type="entry name" value="HSP20-like_chaperone"/>
</dbReference>
<proteinExistence type="predicted"/>